<dbReference type="AlphaFoldDB" id="A0A0E9MS54"/>
<sequence length="91" mass="9370">MNNDTLEGGTRNIGGRVKETTGVLTGDERLRSEGVADQVGGNAQKAVGAARDAVAPIINQAKDFARAKPMATAALVGVLGVALLNTLRGRR</sequence>
<keyword evidence="3" id="KW-0812">Transmembrane</keyword>
<evidence type="ECO:0000256" key="1">
    <source>
        <dbReference type="ARBA" id="ARBA00009129"/>
    </source>
</evidence>
<dbReference type="Pfam" id="PF05532">
    <property type="entry name" value="CsbD"/>
    <property type="match status" value="1"/>
</dbReference>
<evidence type="ECO:0000313" key="6">
    <source>
        <dbReference type="Proteomes" id="UP000033202"/>
    </source>
</evidence>
<dbReference type="Gene3D" id="1.10.1470.10">
    <property type="entry name" value="YjbJ"/>
    <property type="match status" value="1"/>
</dbReference>
<dbReference type="RefSeq" id="WP_046349401.1">
    <property type="nucleotide sequence ID" value="NZ_BBWU01000049.1"/>
</dbReference>
<organism evidence="5 6">
    <name type="scientific">Sphingomonas changbaiensis NBRC 104936</name>
    <dbReference type="NCBI Taxonomy" id="1219043"/>
    <lineage>
        <taxon>Bacteria</taxon>
        <taxon>Pseudomonadati</taxon>
        <taxon>Pseudomonadota</taxon>
        <taxon>Alphaproteobacteria</taxon>
        <taxon>Sphingomonadales</taxon>
        <taxon>Sphingomonadaceae</taxon>
        <taxon>Sphingomonas</taxon>
    </lineage>
</organism>
<keyword evidence="3" id="KW-0472">Membrane</keyword>
<dbReference type="InterPro" id="IPR008462">
    <property type="entry name" value="CsbD"/>
</dbReference>
<name>A0A0E9MS54_9SPHN</name>
<gene>
    <name evidence="5" type="ORF">SCH01S_49_00210</name>
</gene>
<dbReference type="STRING" id="1219043.SCH01S_49_00210"/>
<feature type="transmembrane region" description="Helical" evidence="3">
    <location>
        <begin position="70"/>
        <end position="87"/>
    </location>
</feature>
<reference evidence="5 6" key="1">
    <citation type="submission" date="2015-04" db="EMBL/GenBank/DDBJ databases">
        <title>Whole genome shotgun sequence of Sphingomonas changbaiensis NBRC 104936.</title>
        <authorList>
            <person name="Katano-Makiyama Y."/>
            <person name="Hosoyama A."/>
            <person name="Hashimoto M."/>
            <person name="Noguchi M."/>
            <person name="Tsuchikane K."/>
            <person name="Ohji S."/>
            <person name="Yamazoe A."/>
            <person name="Ichikawa N."/>
            <person name="Kimura A."/>
            <person name="Fujita N."/>
        </authorList>
    </citation>
    <scope>NUCLEOTIDE SEQUENCE [LARGE SCALE GENOMIC DNA]</scope>
    <source>
        <strain evidence="5 6">NBRC 104936</strain>
    </source>
</reference>
<proteinExistence type="inferred from homology"/>
<dbReference type="OrthoDB" id="9796058at2"/>
<feature type="region of interest" description="Disordered" evidence="2">
    <location>
        <begin position="1"/>
        <end position="29"/>
    </location>
</feature>
<dbReference type="EMBL" id="BBWU01000049">
    <property type="protein sequence ID" value="GAO40607.1"/>
    <property type="molecule type" value="Genomic_DNA"/>
</dbReference>
<keyword evidence="3" id="KW-1133">Transmembrane helix</keyword>
<dbReference type="SUPFAM" id="SSF69047">
    <property type="entry name" value="Hypothetical protein YjbJ"/>
    <property type="match status" value="1"/>
</dbReference>
<comment type="caution">
    <text evidence="5">The sequence shown here is derived from an EMBL/GenBank/DDBJ whole genome shotgun (WGS) entry which is preliminary data.</text>
</comment>
<accession>A0A0E9MS54</accession>
<keyword evidence="6" id="KW-1185">Reference proteome</keyword>
<dbReference type="Proteomes" id="UP000033202">
    <property type="component" value="Unassembled WGS sequence"/>
</dbReference>
<evidence type="ECO:0000256" key="3">
    <source>
        <dbReference type="SAM" id="Phobius"/>
    </source>
</evidence>
<evidence type="ECO:0000259" key="4">
    <source>
        <dbReference type="Pfam" id="PF05532"/>
    </source>
</evidence>
<protein>
    <recommendedName>
        <fullName evidence="4">CsbD-like domain-containing protein</fullName>
    </recommendedName>
</protein>
<feature type="domain" description="CsbD-like" evidence="4">
    <location>
        <begin position="4"/>
        <end position="54"/>
    </location>
</feature>
<evidence type="ECO:0000313" key="5">
    <source>
        <dbReference type="EMBL" id="GAO40607.1"/>
    </source>
</evidence>
<comment type="similarity">
    <text evidence="1">Belongs to the UPF0337 (CsbD) family.</text>
</comment>
<dbReference type="InterPro" id="IPR036629">
    <property type="entry name" value="YjbJ_sf"/>
</dbReference>
<evidence type="ECO:0000256" key="2">
    <source>
        <dbReference type="SAM" id="MobiDB-lite"/>
    </source>
</evidence>